<dbReference type="OrthoDB" id="5059218at2759"/>
<sequence length="465" mass="51240">MTVKTICCIGAGYVGGSTMAVIASRCPDIRVLVVDKDAEKIDRWNSPHLDLPIYEPGLEELVGKTRDTNLFFRDDIDQCIREAEMVFICVDTPMKLSGMGAGSVSDTSNCEDCARRIAQVATEHKIVVEKSTVPVRTADALREVLRANCRPGVSFEVISNPEFLAGGSALENLLTPNRVLIGGEDTEAGKEAVEKLVQVYSNWVSRDNILTSSIWSTELTKLVANAFLAQRISSINSISAICEATGANVHEVARAVGADNRIGDKFLNASLGFGGSSFQRDVLSLVYLAQSLYLPEVAEYWRRVVEINDFQKQRFVRKMLQTMYNSVTGKKICLYGFAHKKNTSEVRETAASSVIRFLLAEKAVVSLFAPYVKDSEVLHELERQGLEAETLQQLQFFPEPYAAAADAHAVVIITDWEGLQKLDYEQIYASMAKPAFFFDGQNALPHDHLLSLGAEVHAIGQASFK</sequence>
<dbReference type="PIRSF" id="PIRSF000124">
    <property type="entry name" value="UDPglc_GDPman_dh"/>
    <property type="match status" value="1"/>
</dbReference>
<dbReference type="EMBL" id="SPLM01000147">
    <property type="protein sequence ID" value="TMW55429.1"/>
    <property type="molecule type" value="Genomic_DNA"/>
</dbReference>
<evidence type="ECO:0000256" key="8">
    <source>
        <dbReference type="PIRSR" id="PIRSR500133-3"/>
    </source>
</evidence>
<proteinExistence type="inferred from homology"/>
<reference evidence="10" key="1">
    <citation type="submission" date="2019-03" db="EMBL/GenBank/DDBJ databases">
        <title>Long read genome sequence of the mycoparasitic Pythium oligandrum ATCC 38472 isolated from sugarbeet rhizosphere.</title>
        <authorList>
            <person name="Gaulin E."/>
        </authorList>
    </citation>
    <scope>NUCLEOTIDE SEQUENCE</scope>
    <source>
        <strain evidence="10">ATCC 38472_TT</strain>
    </source>
</reference>
<dbReference type="Proteomes" id="UP000794436">
    <property type="component" value="Unassembled WGS sequence"/>
</dbReference>
<dbReference type="GO" id="GO:0003979">
    <property type="term" value="F:UDP-glucose 6-dehydrogenase activity"/>
    <property type="evidence" value="ECO:0007669"/>
    <property type="project" value="UniProtKB-EC"/>
</dbReference>
<keyword evidence="11" id="KW-1185">Reference proteome</keyword>
<feature type="binding site" evidence="8">
    <location>
        <begin position="10"/>
        <end position="15"/>
    </location>
    <ligand>
        <name>NAD(+)</name>
        <dbReference type="ChEBI" id="CHEBI:57540"/>
    </ligand>
</feature>
<feature type="binding site" evidence="8">
    <location>
        <begin position="131"/>
        <end position="132"/>
    </location>
    <ligand>
        <name>NAD(+)</name>
        <dbReference type="ChEBI" id="CHEBI:57540"/>
    </ligand>
</feature>
<protein>
    <recommendedName>
        <fullName evidence="3 7">UDP-glucose 6-dehydrogenase</fullName>
        <ecNumber evidence="3 7">1.1.1.22</ecNumber>
    </recommendedName>
</protein>
<dbReference type="GO" id="GO:0051287">
    <property type="term" value="F:NAD binding"/>
    <property type="evidence" value="ECO:0007669"/>
    <property type="project" value="InterPro"/>
</dbReference>
<evidence type="ECO:0000313" key="11">
    <source>
        <dbReference type="Proteomes" id="UP000794436"/>
    </source>
</evidence>
<dbReference type="InterPro" id="IPR036291">
    <property type="entry name" value="NAD(P)-bd_dom_sf"/>
</dbReference>
<dbReference type="InterPro" id="IPR017476">
    <property type="entry name" value="UDP-Glc/GDP-Man"/>
</dbReference>
<evidence type="ECO:0000256" key="4">
    <source>
        <dbReference type="ARBA" id="ARBA00023002"/>
    </source>
</evidence>
<dbReference type="InterPro" id="IPR001732">
    <property type="entry name" value="UDP-Glc/GDP-Man_DH_N"/>
</dbReference>
<evidence type="ECO:0000256" key="6">
    <source>
        <dbReference type="ARBA" id="ARBA00047473"/>
    </source>
</evidence>
<dbReference type="PANTHER" id="PTHR11374:SF3">
    <property type="entry name" value="UDP-GLUCOSE 6-DEHYDROGENASE"/>
    <property type="match status" value="1"/>
</dbReference>
<evidence type="ECO:0000256" key="5">
    <source>
        <dbReference type="ARBA" id="ARBA00023027"/>
    </source>
</evidence>
<dbReference type="Gene3D" id="1.20.5.100">
    <property type="entry name" value="Cytochrome c1, transmembrane anchor, C-terminal"/>
    <property type="match status" value="1"/>
</dbReference>
<keyword evidence="4 7" id="KW-0560">Oxidoreductase</keyword>
<evidence type="ECO:0000256" key="3">
    <source>
        <dbReference type="ARBA" id="ARBA00012954"/>
    </source>
</evidence>
<dbReference type="InterPro" id="IPR014026">
    <property type="entry name" value="UDP-Glc/GDP-Man_DH_dimer"/>
</dbReference>
<comment type="caution">
    <text evidence="10">The sequence shown here is derived from an EMBL/GenBank/DDBJ whole genome shotgun (WGS) entry which is preliminary data.</text>
</comment>
<evidence type="ECO:0000256" key="2">
    <source>
        <dbReference type="ARBA" id="ARBA00006601"/>
    </source>
</evidence>
<feature type="domain" description="UDP-glucose/GDP-mannose dehydrogenase C-terminal" evidence="9">
    <location>
        <begin position="333"/>
        <end position="446"/>
    </location>
</feature>
<feature type="binding site" evidence="8">
    <location>
        <position position="40"/>
    </location>
    <ligand>
        <name>NAD(+)</name>
        <dbReference type="ChEBI" id="CHEBI:57540"/>
    </ligand>
</feature>
<name>A0A8K1C2X6_PYTOL</name>
<dbReference type="PANTHER" id="PTHR11374">
    <property type="entry name" value="UDP-GLUCOSE DEHYDROGENASE/UDP-MANNAC DEHYDROGENASE"/>
    <property type="match status" value="1"/>
</dbReference>
<dbReference type="InterPro" id="IPR028356">
    <property type="entry name" value="UDPglc_DH_euk"/>
</dbReference>
<dbReference type="InterPro" id="IPR008927">
    <property type="entry name" value="6-PGluconate_DH-like_C_sf"/>
</dbReference>
<dbReference type="FunFam" id="3.40.50.720:FF:000032">
    <property type="entry name" value="UDP-glucose 6-dehydrogenase"/>
    <property type="match status" value="1"/>
</dbReference>
<feature type="binding site" evidence="8">
    <location>
        <position position="35"/>
    </location>
    <ligand>
        <name>NAD(+)</name>
        <dbReference type="ChEBI" id="CHEBI:57540"/>
    </ligand>
</feature>
<comment type="catalytic activity">
    <reaction evidence="6 7">
        <text>UDP-alpha-D-glucose + 2 NAD(+) + H2O = UDP-alpha-D-glucuronate + 2 NADH + 3 H(+)</text>
        <dbReference type="Rhea" id="RHEA:23596"/>
        <dbReference type="ChEBI" id="CHEBI:15377"/>
        <dbReference type="ChEBI" id="CHEBI:15378"/>
        <dbReference type="ChEBI" id="CHEBI:57540"/>
        <dbReference type="ChEBI" id="CHEBI:57945"/>
        <dbReference type="ChEBI" id="CHEBI:58052"/>
        <dbReference type="ChEBI" id="CHEBI:58885"/>
        <dbReference type="EC" id="1.1.1.22"/>
    </reaction>
</comment>
<dbReference type="SUPFAM" id="SSF48179">
    <property type="entry name" value="6-phosphogluconate dehydrogenase C-terminal domain-like"/>
    <property type="match status" value="1"/>
</dbReference>
<dbReference type="GO" id="GO:0006065">
    <property type="term" value="P:UDP-glucuronate biosynthetic process"/>
    <property type="evidence" value="ECO:0007669"/>
    <property type="project" value="UniProtKB-UniPathway"/>
</dbReference>
<dbReference type="SMART" id="SM00984">
    <property type="entry name" value="UDPG_MGDP_dh_C"/>
    <property type="match status" value="1"/>
</dbReference>
<evidence type="ECO:0000256" key="7">
    <source>
        <dbReference type="PIRNR" id="PIRNR000124"/>
    </source>
</evidence>
<evidence type="ECO:0000259" key="9">
    <source>
        <dbReference type="SMART" id="SM00984"/>
    </source>
</evidence>
<dbReference type="EC" id="1.1.1.22" evidence="3 7"/>
<gene>
    <name evidence="10" type="ORF">Poli38472_010311</name>
</gene>
<comment type="similarity">
    <text evidence="2 7">Belongs to the UDP-glucose/GDP-mannose dehydrogenase family.</text>
</comment>
<comment type="pathway">
    <text evidence="1">Nucleotide-sugar biosynthesis; UDP-alpha-D-glucuronate biosynthesis; UDP-alpha-D-glucuronate from UDP-alpha-D-glucose: step 1/1.</text>
</comment>
<keyword evidence="5 7" id="KW-0520">NAD</keyword>
<dbReference type="InterPro" id="IPR014027">
    <property type="entry name" value="UDP-Glc/GDP-Man_DH_C"/>
</dbReference>
<dbReference type="GO" id="GO:0005634">
    <property type="term" value="C:nucleus"/>
    <property type="evidence" value="ECO:0007669"/>
    <property type="project" value="TreeGrafter"/>
</dbReference>
<dbReference type="UniPathway" id="UPA00038">
    <property type="reaction ID" value="UER00491"/>
</dbReference>
<dbReference type="Pfam" id="PF03720">
    <property type="entry name" value="UDPG_MGDP_dh_C"/>
    <property type="match status" value="1"/>
</dbReference>
<dbReference type="AlphaFoldDB" id="A0A8K1C2X6"/>
<feature type="binding site" evidence="8">
    <location>
        <position position="347"/>
    </location>
    <ligand>
        <name>NAD(+)</name>
        <dbReference type="ChEBI" id="CHEBI:57540"/>
    </ligand>
</feature>
<dbReference type="NCBIfam" id="TIGR03026">
    <property type="entry name" value="NDP-sugDHase"/>
    <property type="match status" value="1"/>
</dbReference>
<organism evidence="10 11">
    <name type="scientific">Pythium oligandrum</name>
    <name type="common">Mycoparasitic fungus</name>
    <dbReference type="NCBI Taxonomy" id="41045"/>
    <lineage>
        <taxon>Eukaryota</taxon>
        <taxon>Sar</taxon>
        <taxon>Stramenopiles</taxon>
        <taxon>Oomycota</taxon>
        <taxon>Peronosporomycetes</taxon>
        <taxon>Pythiales</taxon>
        <taxon>Pythiaceae</taxon>
        <taxon>Pythium</taxon>
    </lineage>
</organism>
<evidence type="ECO:0000256" key="1">
    <source>
        <dbReference type="ARBA" id="ARBA00004701"/>
    </source>
</evidence>
<dbReference type="Pfam" id="PF03721">
    <property type="entry name" value="UDPG_MGDP_dh_N"/>
    <property type="match status" value="1"/>
</dbReference>
<dbReference type="GO" id="GO:0006024">
    <property type="term" value="P:glycosaminoglycan biosynthetic process"/>
    <property type="evidence" value="ECO:0007669"/>
    <property type="project" value="TreeGrafter"/>
</dbReference>
<evidence type="ECO:0000313" key="10">
    <source>
        <dbReference type="EMBL" id="TMW55429.1"/>
    </source>
</evidence>
<dbReference type="Pfam" id="PF00984">
    <property type="entry name" value="UDPG_MGDP_dh"/>
    <property type="match status" value="1"/>
</dbReference>
<dbReference type="InterPro" id="IPR036220">
    <property type="entry name" value="UDP-Glc/GDP-Man_DH_C_sf"/>
</dbReference>
<dbReference type="FunFam" id="3.40.50.720:FF:000193">
    <property type="entry name" value="UDP-glucose 6-dehydrogenase"/>
    <property type="match status" value="1"/>
</dbReference>
<dbReference type="FunFam" id="1.20.5.100:FF:000001">
    <property type="entry name" value="UDP-glucose 6-dehydrogenase"/>
    <property type="match status" value="1"/>
</dbReference>
<dbReference type="SUPFAM" id="SSF52413">
    <property type="entry name" value="UDP-glucose/GDP-mannose dehydrogenase C-terminal domain"/>
    <property type="match status" value="1"/>
</dbReference>
<dbReference type="Gene3D" id="3.40.50.720">
    <property type="entry name" value="NAD(P)-binding Rossmann-like Domain"/>
    <property type="match status" value="2"/>
</dbReference>
<accession>A0A8K1C2X6</accession>
<dbReference type="SUPFAM" id="SSF51735">
    <property type="entry name" value="NAD(P)-binding Rossmann-fold domains"/>
    <property type="match status" value="1"/>
</dbReference>
<dbReference type="PIRSF" id="PIRSF500133">
    <property type="entry name" value="UDPglc_DH_euk"/>
    <property type="match status" value="1"/>
</dbReference>